<sequence length="235" mass="25435">MEHARELSPAQIARLCAELLPAASGWTTGQLGDRLRKWCLSLLDPDVLRRRYQTAVRERAVSGYLNRDGTATISASGLSPAEAAASCERVFELARAIRRAGHPDRLSRIRADLFLALLDGSLQQLTNDEVIAAMLARREAQDTGLSESTSPCRAGSPGIARCGVPTALAASPSHPRYRSRSSASRIPRISTPVPTSASPTATTRPTSTHSHTRSTGRHPNRRPTPTTNRRSDPSR</sequence>
<accession>A0ABW4FY58</accession>
<dbReference type="Proteomes" id="UP001597145">
    <property type="component" value="Unassembled WGS sequence"/>
</dbReference>
<feature type="compositionally biased region" description="Basic residues" evidence="1">
    <location>
        <begin position="210"/>
        <end position="221"/>
    </location>
</feature>
<gene>
    <name evidence="2" type="ORF">ACFSCY_38295</name>
</gene>
<evidence type="ECO:0000313" key="2">
    <source>
        <dbReference type="EMBL" id="MFD1535272.1"/>
    </source>
</evidence>
<name>A0ABW4FY58_9PSEU</name>
<comment type="caution">
    <text evidence="2">The sequence shown here is derived from an EMBL/GenBank/DDBJ whole genome shotgun (WGS) entry which is preliminary data.</text>
</comment>
<keyword evidence="3" id="KW-1185">Reference proteome</keyword>
<proteinExistence type="predicted"/>
<feature type="compositionally biased region" description="Low complexity" evidence="1">
    <location>
        <begin position="169"/>
        <end position="209"/>
    </location>
</feature>
<feature type="region of interest" description="Disordered" evidence="1">
    <location>
        <begin position="165"/>
        <end position="235"/>
    </location>
</feature>
<evidence type="ECO:0008006" key="4">
    <source>
        <dbReference type="Google" id="ProtNLM"/>
    </source>
</evidence>
<protein>
    <recommendedName>
        <fullName evidence="4">DUF222 domain-containing protein</fullName>
    </recommendedName>
</protein>
<dbReference type="EMBL" id="JBHUCP010000052">
    <property type="protein sequence ID" value="MFD1535272.1"/>
    <property type="molecule type" value="Genomic_DNA"/>
</dbReference>
<feature type="region of interest" description="Disordered" evidence="1">
    <location>
        <begin position="141"/>
        <end position="160"/>
    </location>
</feature>
<dbReference type="RefSeq" id="WP_343981480.1">
    <property type="nucleotide sequence ID" value="NZ_BAAAJG010000014.1"/>
</dbReference>
<evidence type="ECO:0000256" key="1">
    <source>
        <dbReference type="SAM" id="MobiDB-lite"/>
    </source>
</evidence>
<organism evidence="2 3">
    <name type="scientific">Pseudonocardia aurantiaca</name>
    <dbReference type="NCBI Taxonomy" id="75290"/>
    <lineage>
        <taxon>Bacteria</taxon>
        <taxon>Bacillati</taxon>
        <taxon>Actinomycetota</taxon>
        <taxon>Actinomycetes</taxon>
        <taxon>Pseudonocardiales</taxon>
        <taxon>Pseudonocardiaceae</taxon>
        <taxon>Pseudonocardia</taxon>
    </lineage>
</organism>
<reference evidence="3" key="1">
    <citation type="journal article" date="2019" name="Int. J. Syst. Evol. Microbiol.">
        <title>The Global Catalogue of Microorganisms (GCM) 10K type strain sequencing project: providing services to taxonomists for standard genome sequencing and annotation.</title>
        <authorList>
            <consortium name="The Broad Institute Genomics Platform"/>
            <consortium name="The Broad Institute Genome Sequencing Center for Infectious Disease"/>
            <person name="Wu L."/>
            <person name="Ma J."/>
        </authorList>
    </citation>
    <scope>NUCLEOTIDE SEQUENCE [LARGE SCALE GENOMIC DNA]</scope>
    <source>
        <strain evidence="3">JCM 12165</strain>
    </source>
</reference>
<evidence type="ECO:0000313" key="3">
    <source>
        <dbReference type="Proteomes" id="UP001597145"/>
    </source>
</evidence>